<keyword evidence="2" id="KW-0732">Signal</keyword>
<dbReference type="EMBL" id="CP118615">
    <property type="protein sequence ID" value="WDZ83394.1"/>
    <property type="molecule type" value="Genomic_DNA"/>
</dbReference>
<feature type="transmembrane region" description="Helical" evidence="1">
    <location>
        <begin position="163"/>
        <end position="183"/>
    </location>
</feature>
<feature type="transmembrane region" description="Helical" evidence="1">
    <location>
        <begin position="256"/>
        <end position="274"/>
    </location>
</feature>
<dbReference type="PANTHER" id="PTHR40761">
    <property type="entry name" value="CONSERVED INTEGRAL MEMBRANE ALANINE VALINE AND LEUCINE RICH PROTEIN-RELATED"/>
    <property type="match status" value="1"/>
</dbReference>
<evidence type="ECO:0000313" key="3">
    <source>
        <dbReference type="EMBL" id="WDZ83394.1"/>
    </source>
</evidence>
<sequence length="290" mass="30189">MVTALLLAVAAAFCFALSAALHQRAARQQQPRRALDPRLLLRLLRSRLWLSGWLPDSAGAVLQATALRFGPLALVQPVLASGLFMAVLVEAVWDRRRVRPRDLTAVTVGTVGLAVFLVVADIRAGVSDPAPSRWWGAGVLAGGVVASCVAVSHRLTGAARGAVLGVASGVAYSVTAALVKTVVGRYHGDLVTVLVDWRFLALLLTGLVGLLLNQNAFQSGRLAAPLTALTLTDPVASVWIGVTVFGETLALTGPRLVGLGLAVAAITAGIFLAGRSSEVSRPAPHRVEPS</sequence>
<reference evidence="3 4" key="1">
    <citation type="submission" date="2023-02" db="EMBL/GenBank/DDBJ databases">
        <authorList>
            <person name="Mo P."/>
        </authorList>
    </citation>
    <scope>NUCLEOTIDE SEQUENCE [LARGE SCALE GENOMIC DNA]</scope>
    <source>
        <strain evidence="3 4">HUAS 3</strain>
    </source>
</reference>
<feature type="transmembrane region" description="Helical" evidence="1">
    <location>
        <begin position="105"/>
        <end position="126"/>
    </location>
</feature>
<feature type="signal peptide" evidence="2">
    <location>
        <begin position="1"/>
        <end position="19"/>
    </location>
</feature>
<dbReference type="PANTHER" id="PTHR40761:SF1">
    <property type="entry name" value="CONSERVED INTEGRAL MEMBRANE ALANINE VALINE AND LEUCINE RICH PROTEIN-RELATED"/>
    <property type="match status" value="1"/>
</dbReference>
<keyword evidence="4" id="KW-1185">Reference proteome</keyword>
<feature type="transmembrane region" description="Helical" evidence="1">
    <location>
        <begin position="132"/>
        <end position="151"/>
    </location>
</feature>
<gene>
    <name evidence="3" type="ORF">PVK37_23445</name>
</gene>
<dbReference type="RefSeq" id="WP_275029885.1">
    <property type="nucleotide sequence ID" value="NZ_CP118615.1"/>
</dbReference>
<keyword evidence="1" id="KW-1133">Transmembrane helix</keyword>
<protein>
    <submittedName>
        <fullName evidence="3">DMT family transporter</fullName>
    </submittedName>
</protein>
<accession>A0ABY7ZNC3</accession>
<keyword evidence="1" id="KW-0472">Membrane</keyword>
<name>A0ABY7ZNC3_9ACTN</name>
<evidence type="ECO:0000256" key="1">
    <source>
        <dbReference type="SAM" id="Phobius"/>
    </source>
</evidence>
<dbReference type="NCBIfam" id="NF038012">
    <property type="entry name" value="DMT_1"/>
    <property type="match status" value="1"/>
</dbReference>
<feature type="transmembrane region" description="Helical" evidence="1">
    <location>
        <begin position="195"/>
        <end position="212"/>
    </location>
</feature>
<evidence type="ECO:0000313" key="4">
    <source>
        <dbReference type="Proteomes" id="UP001219605"/>
    </source>
</evidence>
<feature type="chain" id="PRO_5046526690" evidence="2">
    <location>
        <begin position="20"/>
        <end position="290"/>
    </location>
</feature>
<evidence type="ECO:0000256" key="2">
    <source>
        <dbReference type="SAM" id="SignalP"/>
    </source>
</evidence>
<organism evidence="3 4">
    <name type="scientific">Micromonospora cathayae</name>
    <dbReference type="NCBI Taxonomy" id="3028804"/>
    <lineage>
        <taxon>Bacteria</taxon>
        <taxon>Bacillati</taxon>
        <taxon>Actinomycetota</taxon>
        <taxon>Actinomycetes</taxon>
        <taxon>Micromonosporales</taxon>
        <taxon>Micromonosporaceae</taxon>
        <taxon>Micromonospora</taxon>
    </lineage>
</organism>
<proteinExistence type="predicted"/>
<dbReference type="Proteomes" id="UP001219605">
    <property type="component" value="Chromosome"/>
</dbReference>
<feature type="transmembrane region" description="Helical" evidence="1">
    <location>
        <begin position="224"/>
        <end position="244"/>
    </location>
</feature>
<keyword evidence="1" id="KW-0812">Transmembrane</keyword>